<dbReference type="Pfam" id="PF03108">
    <property type="entry name" value="DBD_Tnp_Mut"/>
    <property type="match status" value="1"/>
</dbReference>
<protein>
    <recommendedName>
        <fullName evidence="5">Transposase</fullName>
    </recommendedName>
</protein>
<proteinExistence type="predicted"/>
<dbReference type="InterPro" id="IPR018289">
    <property type="entry name" value="MULE_transposase_dom"/>
</dbReference>
<reference evidence="3" key="2">
    <citation type="submission" date="2023-06" db="EMBL/GenBank/DDBJ databases">
        <authorList>
            <person name="Swenson N.G."/>
            <person name="Wegrzyn J.L."/>
            <person name="Mcevoy S.L."/>
        </authorList>
    </citation>
    <scope>NUCLEOTIDE SEQUENCE</scope>
    <source>
        <strain evidence="3">NS2018</strain>
        <tissue evidence="3">Leaf</tissue>
    </source>
</reference>
<keyword evidence="4" id="KW-1185">Reference proteome</keyword>
<evidence type="ECO:0000313" key="4">
    <source>
        <dbReference type="Proteomes" id="UP001168877"/>
    </source>
</evidence>
<evidence type="ECO:0000259" key="1">
    <source>
        <dbReference type="Pfam" id="PF03108"/>
    </source>
</evidence>
<organism evidence="3 4">
    <name type="scientific">Acer saccharum</name>
    <name type="common">Sugar maple</name>
    <dbReference type="NCBI Taxonomy" id="4024"/>
    <lineage>
        <taxon>Eukaryota</taxon>
        <taxon>Viridiplantae</taxon>
        <taxon>Streptophyta</taxon>
        <taxon>Embryophyta</taxon>
        <taxon>Tracheophyta</taxon>
        <taxon>Spermatophyta</taxon>
        <taxon>Magnoliopsida</taxon>
        <taxon>eudicotyledons</taxon>
        <taxon>Gunneridae</taxon>
        <taxon>Pentapetalae</taxon>
        <taxon>rosids</taxon>
        <taxon>malvids</taxon>
        <taxon>Sapindales</taxon>
        <taxon>Sapindaceae</taxon>
        <taxon>Hippocastanoideae</taxon>
        <taxon>Acereae</taxon>
        <taxon>Acer</taxon>
    </lineage>
</organism>
<sequence>MDSPYINSSEDEIGVDRMYGYNLRNAWKPNPNGKISLRVGQVFESAEKGREILSKYEIQEGFELDKSKNDARRLTYKCKGDECTWRIHVSSLPDDVTFRIRSITGDHVNCRRVMNNNEATTNWVASMTSILIRDNPNVKAKVLQTYIKSTHGVEPSKHKIYRAKRKELKMLKSDHVDCYGQLRKYGNILLQMNLDSLVMVGIDTLCVTPKFQRFFLSFNAQLTGFIRGCKPFIGLDGCHLKGPYGGVLLSTIGLDSASGIFPIADCVVENECMESWSWFLERLHEGLDVLDQIDIFMSDQQKGVSAAIKQQWPRADSRYCARHILANLTK</sequence>
<evidence type="ECO:0000259" key="2">
    <source>
        <dbReference type="Pfam" id="PF10551"/>
    </source>
</evidence>
<dbReference type="Proteomes" id="UP001168877">
    <property type="component" value="Unassembled WGS sequence"/>
</dbReference>
<dbReference type="PANTHER" id="PTHR31973">
    <property type="entry name" value="POLYPROTEIN, PUTATIVE-RELATED"/>
    <property type="match status" value="1"/>
</dbReference>
<accession>A0AA39TLT0</accession>
<dbReference type="PANTHER" id="PTHR31973:SF187">
    <property type="entry name" value="MUTATOR TRANSPOSASE MUDRA PROTEIN"/>
    <property type="match status" value="1"/>
</dbReference>
<dbReference type="EMBL" id="JAUESC010000002">
    <property type="protein sequence ID" value="KAK0606515.1"/>
    <property type="molecule type" value="Genomic_DNA"/>
</dbReference>
<name>A0AA39TLT0_ACESA</name>
<feature type="domain" description="MULE transposase" evidence="2">
    <location>
        <begin position="233"/>
        <end position="327"/>
    </location>
</feature>
<dbReference type="AlphaFoldDB" id="A0AA39TLT0"/>
<evidence type="ECO:0000313" key="3">
    <source>
        <dbReference type="EMBL" id="KAK0606515.1"/>
    </source>
</evidence>
<dbReference type="Pfam" id="PF10551">
    <property type="entry name" value="MULE"/>
    <property type="match status" value="1"/>
</dbReference>
<comment type="caution">
    <text evidence="3">The sequence shown here is derived from an EMBL/GenBank/DDBJ whole genome shotgun (WGS) entry which is preliminary data.</text>
</comment>
<evidence type="ECO:0008006" key="5">
    <source>
        <dbReference type="Google" id="ProtNLM"/>
    </source>
</evidence>
<reference evidence="3" key="1">
    <citation type="journal article" date="2022" name="Plant J.">
        <title>Strategies of tolerance reflected in two North American maple genomes.</title>
        <authorList>
            <person name="McEvoy S.L."/>
            <person name="Sezen U.U."/>
            <person name="Trouern-Trend A."/>
            <person name="McMahon S.M."/>
            <person name="Schaberg P.G."/>
            <person name="Yang J."/>
            <person name="Wegrzyn J.L."/>
            <person name="Swenson N.G."/>
        </authorList>
    </citation>
    <scope>NUCLEOTIDE SEQUENCE</scope>
    <source>
        <strain evidence="3">NS2018</strain>
    </source>
</reference>
<feature type="domain" description="Transposase MuDR plant" evidence="1">
    <location>
        <begin position="35"/>
        <end position="100"/>
    </location>
</feature>
<gene>
    <name evidence="3" type="ORF">LWI29_038513</name>
</gene>
<dbReference type="InterPro" id="IPR004332">
    <property type="entry name" value="Transposase_MuDR"/>
</dbReference>